<reference evidence="1" key="1">
    <citation type="submission" date="2016-11" db="EMBL/GenBank/DDBJ databases">
        <title>Genome sequencing of Amycolatopsis regifaucium.</title>
        <authorList>
            <person name="Mayilraj S."/>
            <person name="Kaur N."/>
        </authorList>
    </citation>
    <scope>NUCLEOTIDE SEQUENCE [LARGE SCALE GENOMIC DNA]</scope>
    <source>
        <strain evidence="1">GY080</strain>
    </source>
</reference>
<keyword evidence="2" id="KW-1185">Reference proteome</keyword>
<sequence length="68" mass="7720">MAVKEARDDWHEACSEPGTAVFTEIETAQVHEWITDAVDEIRMGCTHWSFYVLAGIATCLDCGHQWHI</sequence>
<protein>
    <submittedName>
        <fullName evidence="1">Uncharacterized protein</fullName>
    </submittedName>
</protein>
<dbReference type="Proteomes" id="UP000186883">
    <property type="component" value="Unassembled WGS sequence"/>
</dbReference>
<accession>A0ABX3DGA4</accession>
<gene>
    <name evidence="1" type="ORF">ATP06_0236805</name>
</gene>
<organism evidence="1 2">
    <name type="scientific">Amycolatopsis regifaucium</name>
    <dbReference type="NCBI Taxonomy" id="546365"/>
    <lineage>
        <taxon>Bacteria</taxon>
        <taxon>Bacillati</taxon>
        <taxon>Actinomycetota</taxon>
        <taxon>Actinomycetes</taxon>
        <taxon>Pseudonocardiales</taxon>
        <taxon>Pseudonocardiaceae</taxon>
        <taxon>Amycolatopsis</taxon>
    </lineage>
</organism>
<comment type="caution">
    <text evidence="1">The sequence shown here is derived from an EMBL/GenBank/DDBJ whole genome shotgun (WGS) entry which is preliminary data.</text>
</comment>
<proteinExistence type="predicted"/>
<name>A0ABX3DGA4_9PSEU</name>
<evidence type="ECO:0000313" key="1">
    <source>
        <dbReference type="EMBL" id="OKA03368.1"/>
    </source>
</evidence>
<dbReference type="EMBL" id="LOBU02000034">
    <property type="protein sequence ID" value="OKA03368.1"/>
    <property type="molecule type" value="Genomic_DNA"/>
</dbReference>
<evidence type="ECO:0000313" key="2">
    <source>
        <dbReference type="Proteomes" id="UP000186883"/>
    </source>
</evidence>